<dbReference type="RefSeq" id="WP_084549504.1">
    <property type="nucleotide sequence ID" value="NZ_FQYP01000005.1"/>
</dbReference>
<accession>A0A1M6G5T3</accession>
<feature type="transmembrane region" description="Helical" evidence="7">
    <location>
        <begin position="64"/>
        <end position="88"/>
    </location>
</feature>
<dbReference type="AlphaFoldDB" id="A0A1M6G5T3"/>
<gene>
    <name evidence="9" type="ORF">SAMN04488508_10591</name>
</gene>
<dbReference type="GO" id="GO:0005886">
    <property type="term" value="C:plasma membrane"/>
    <property type="evidence" value="ECO:0007669"/>
    <property type="project" value="UniProtKB-SubCell"/>
</dbReference>
<keyword evidence="6" id="KW-0813">Transport</keyword>
<keyword evidence="6" id="KW-0653">Protein transport</keyword>
<dbReference type="Proteomes" id="UP000184432">
    <property type="component" value="Unassembled WGS sequence"/>
</dbReference>
<keyword evidence="10" id="KW-1185">Reference proteome</keyword>
<evidence type="ECO:0000256" key="3">
    <source>
        <dbReference type="ARBA" id="ARBA00022692"/>
    </source>
</evidence>
<dbReference type="GO" id="GO:0015031">
    <property type="term" value="P:protein transport"/>
    <property type="evidence" value="ECO:0007669"/>
    <property type="project" value="UniProtKB-KW"/>
</dbReference>
<reference evidence="10" key="1">
    <citation type="submission" date="2016-11" db="EMBL/GenBank/DDBJ databases">
        <authorList>
            <person name="Varghese N."/>
            <person name="Submissions S."/>
        </authorList>
    </citation>
    <scope>NUCLEOTIDE SEQUENCE [LARGE SCALE GENOMIC DNA]</scope>
    <source>
        <strain evidence="10">DSM 22623</strain>
    </source>
</reference>
<evidence type="ECO:0000256" key="6">
    <source>
        <dbReference type="RuleBase" id="RU004057"/>
    </source>
</evidence>
<dbReference type="STRING" id="570521.SAMN04488508_10591"/>
<evidence type="ECO:0000313" key="10">
    <source>
        <dbReference type="Proteomes" id="UP000184432"/>
    </source>
</evidence>
<evidence type="ECO:0000256" key="5">
    <source>
        <dbReference type="ARBA" id="ARBA00023136"/>
    </source>
</evidence>
<keyword evidence="4 7" id="KW-1133">Transmembrane helix</keyword>
<comment type="similarity">
    <text evidence="6">Belongs to the exbB/tolQ family.</text>
</comment>
<keyword evidence="3 7" id="KW-0812">Transmembrane</keyword>
<feature type="transmembrane region" description="Helical" evidence="7">
    <location>
        <begin position="29"/>
        <end position="52"/>
    </location>
</feature>
<evidence type="ECO:0000256" key="2">
    <source>
        <dbReference type="ARBA" id="ARBA00022475"/>
    </source>
</evidence>
<dbReference type="EMBL" id="FQYP01000005">
    <property type="protein sequence ID" value="SHJ05284.1"/>
    <property type="molecule type" value="Genomic_DNA"/>
</dbReference>
<keyword evidence="5 7" id="KW-0472">Membrane</keyword>
<keyword evidence="2" id="KW-1003">Cell membrane</keyword>
<sequence>MISLFFIQSQDQPASFPVFQLLHEGGPFFMVPILMVLLVILFLIIKSIWVFYREKRWSSKYIKLINSLGLLILVWGILGQLIGLIEAFDRIEMLGDISASMLAGGLKVSALPTLFGCFVFVVSRAATTVFTWVQKEE</sequence>
<evidence type="ECO:0000259" key="8">
    <source>
        <dbReference type="Pfam" id="PF01618"/>
    </source>
</evidence>
<name>A0A1M6G5T3_9FLAO</name>
<dbReference type="InterPro" id="IPR002898">
    <property type="entry name" value="MotA_ExbB_proton_chnl"/>
</dbReference>
<protein>
    <submittedName>
        <fullName evidence="9">MotA/TolQ/ExbB proton channel family protein</fullName>
    </submittedName>
</protein>
<comment type="subcellular location">
    <subcellularLocation>
        <location evidence="1">Cell membrane</location>
        <topology evidence="1">Multi-pass membrane protein</topology>
    </subcellularLocation>
    <subcellularLocation>
        <location evidence="6">Membrane</location>
        <topology evidence="6">Multi-pass membrane protein</topology>
    </subcellularLocation>
</comment>
<evidence type="ECO:0000256" key="7">
    <source>
        <dbReference type="SAM" id="Phobius"/>
    </source>
</evidence>
<evidence type="ECO:0000256" key="4">
    <source>
        <dbReference type="ARBA" id="ARBA00022989"/>
    </source>
</evidence>
<organism evidence="9 10">
    <name type="scientific">Aquimarina spongiae</name>
    <dbReference type="NCBI Taxonomy" id="570521"/>
    <lineage>
        <taxon>Bacteria</taxon>
        <taxon>Pseudomonadati</taxon>
        <taxon>Bacteroidota</taxon>
        <taxon>Flavobacteriia</taxon>
        <taxon>Flavobacteriales</taxon>
        <taxon>Flavobacteriaceae</taxon>
        <taxon>Aquimarina</taxon>
    </lineage>
</organism>
<feature type="domain" description="MotA/TolQ/ExbB proton channel" evidence="8">
    <location>
        <begin position="57"/>
        <end position="130"/>
    </location>
</feature>
<evidence type="ECO:0000313" key="9">
    <source>
        <dbReference type="EMBL" id="SHJ05284.1"/>
    </source>
</evidence>
<dbReference type="Pfam" id="PF01618">
    <property type="entry name" value="MotA_ExbB"/>
    <property type="match status" value="1"/>
</dbReference>
<proteinExistence type="inferred from homology"/>
<dbReference type="OrthoDB" id="1001678at2"/>
<feature type="transmembrane region" description="Helical" evidence="7">
    <location>
        <begin position="108"/>
        <end position="133"/>
    </location>
</feature>
<evidence type="ECO:0000256" key="1">
    <source>
        <dbReference type="ARBA" id="ARBA00004651"/>
    </source>
</evidence>